<dbReference type="Proteomes" id="UP000238274">
    <property type="component" value="Unassembled WGS sequence"/>
</dbReference>
<accession>A0A2S4VW39</accession>
<evidence type="ECO:0000313" key="3">
    <source>
        <dbReference type="Proteomes" id="UP000238274"/>
    </source>
</evidence>
<reference evidence="3" key="3">
    <citation type="journal article" date="2018" name="Mol. Plant Microbe Interact.">
        <title>Genome sequence resources for the wheat stripe rust pathogen (Puccinia striiformis f. sp. tritici) and the barley stripe rust pathogen (Puccinia striiformis f. sp. hordei).</title>
        <authorList>
            <person name="Xia C."/>
            <person name="Wang M."/>
            <person name="Yin C."/>
            <person name="Cornejo O.E."/>
            <person name="Hulbert S.H."/>
            <person name="Chen X."/>
        </authorList>
    </citation>
    <scope>NUCLEOTIDE SEQUENCE [LARGE SCALE GENOMIC DNA]</scope>
    <source>
        <strain evidence="3">93TX-2</strain>
    </source>
</reference>
<evidence type="ECO:0000313" key="2">
    <source>
        <dbReference type="EMBL" id="POW13718.1"/>
    </source>
</evidence>
<feature type="signal peptide" evidence="1">
    <location>
        <begin position="1"/>
        <end position="19"/>
    </location>
</feature>
<dbReference type="PANTHER" id="PTHR35192">
    <property type="entry name" value="PROTEIN, PUTATIVE-RELATED"/>
    <property type="match status" value="1"/>
</dbReference>
<dbReference type="EMBL" id="PKSM01000095">
    <property type="protein sequence ID" value="POW13718.1"/>
    <property type="molecule type" value="Genomic_DNA"/>
</dbReference>
<dbReference type="InterPro" id="IPR038955">
    <property type="entry name" value="PriA/CPL1_fungi"/>
</dbReference>
<name>A0A2S4VW39_9BASI</name>
<organism evidence="2 3">
    <name type="scientific">Puccinia striiformis</name>
    <dbReference type="NCBI Taxonomy" id="27350"/>
    <lineage>
        <taxon>Eukaryota</taxon>
        <taxon>Fungi</taxon>
        <taxon>Dikarya</taxon>
        <taxon>Basidiomycota</taxon>
        <taxon>Pucciniomycotina</taxon>
        <taxon>Pucciniomycetes</taxon>
        <taxon>Pucciniales</taxon>
        <taxon>Pucciniaceae</taxon>
        <taxon>Puccinia</taxon>
    </lineage>
</organism>
<dbReference type="PANTHER" id="PTHR35192:SF2">
    <property type="entry name" value="APPLE DOMAIN-CONTAINING PROTEIN"/>
    <property type="match status" value="1"/>
</dbReference>
<feature type="chain" id="PRO_5015571634" evidence="1">
    <location>
        <begin position="20"/>
        <end position="148"/>
    </location>
</feature>
<reference evidence="3" key="2">
    <citation type="journal article" date="2018" name="BMC Genomics">
        <title>Genomic insights into host adaptation between the wheat stripe rust pathogen (Puccinia striiformis f. sp. tritici) and the barley stripe rust pathogen (Puccinia striiformis f. sp. hordei).</title>
        <authorList>
            <person name="Xia C."/>
            <person name="Wang M."/>
            <person name="Yin C."/>
            <person name="Cornejo O.E."/>
            <person name="Hulbert S.H."/>
            <person name="Chen X."/>
        </authorList>
    </citation>
    <scope>NUCLEOTIDE SEQUENCE [LARGE SCALE GENOMIC DNA]</scope>
    <source>
        <strain evidence="3">93TX-2</strain>
    </source>
</reference>
<sequence length="148" mass="16506">MNNLIRILVLMVVLSVASASQVSSSALRSRARQSFNLKELDARTEHQGCPVPLRACPILPNDISLNLNVALSKRTIVKRNWECFNLQTDVNSCGSCENDDSWLGYSATMLRSLPETVHGNTKCRTGKMRVRFMQNYHVSIGAPPQAHH</sequence>
<keyword evidence="1" id="KW-0732">Signal</keyword>
<comment type="caution">
    <text evidence="2">The sequence shown here is derived from an EMBL/GenBank/DDBJ whole genome shotgun (WGS) entry which is preliminary data.</text>
</comment>
<evidence type="ECO:0000256" key="1">
    <source>
        <dbReference type="SAM" id="SignalP"/>
    </source>
</evidence>
<dbReference type="VEuPathDB" id="FungiDB:PSTT_07466"/>
<gene>
    <name evidence="2" type="ORF">PSHT_07643</name>
</gene>
<dbReference type="AlphaFoldDB" id="A0A2S4VW39"/>
<proteinExistence type="predicted"/>
<dbReference type="OrthoDB" id="439917at2759"/>
<reference evidence="2 3" key="1">
    <citation type="submission" date="2017-12" db="EMBL/GenBank/DDBJ databases">
        <title>Gene loss provides genomic basis for host adaptation in cereal stripe rust fungi.</title>
        <authorList>
            <person name="Xia C."/>
        </authorList>
    </citation>
    <scope>NUCLEOTIDE SEQUENCE [LARGE SCALE GENOMIC DNA]</scope>
    <source>
        <strain evidence="2 3">93TX-2</strain>
    </source>
</reference>
<protein>
    <submittedName>
        <fullName evidence="2">Uncharacterized protein</fullName>
    </submittedName>
</protein>
<keyword evidence="3" id="KW-1185">Reference proteome</keyword>
<dbReference type="VEuPathDB" id="FungiDB:PSHT_07643"/>